<dbReference type="AlphaFoldDB" id="A0A3A9K6Z2"/>
<comment type="similarity">
    <text evidence="1">Belongs to the universal stress protein A family.</text>
</comment>
<comment type="caution">
    <text evidence="3">The sequence shown here is derived from an EMBL/GenBank/DDBJ whole genome shotgun (WGS) entry which is preliminary data.</text>
</comment>
<dbReference type="InterPro" id="IPR006016">
    <property type="entry name" value="UspA"/>
</dbReference>
<dbReference type="EMBL" id="PDOE01000007">
    <property type="protein sequence ID" value="RKL66282.1"/>
    <property type="molecule type" value="Genomic_DNA"/>
</dbReference>
<dbReference type="Pfam" id="PF00582">
    <property type="entry name" value="Usp"/>
    <property type="match status" value="1"/>
</dbReference>
<dbReference type="PANTHER" id="PTHR46268">
    <property type="entry name" value="STRESS RESPONSE PROTEIN NHAX"/>
    <property type="match status" value="1"/>
</dbReference>
<keyword evidence="4" id="KW-1185">Reference proteome</keyword>
<feature type="domain" description="UspA" evidence="2">
    <location>
        <begin position="1"/>
        <end position="139"/>
    </location>
</feature>
<dbReference type="PRINTS" id="PR01438">
    <property type="entry name" value="UNVRSLSTRESS"/>
</dbReference>
<dbReference type="OrthoDB" id="9777884at2"/>
<evidence type="ECO:0000313" key="3">
    <source>
        <dbReference type="EMBL" id="RKL66282.1"/>
    </source>
</evidence>
<dbReference type="Gene3D" id="3.40.50.620">
    <property type="entry name" value="HUPs"/>
    <property type="match status" value="1"/>
</dbReference>
<dbReference type="PANTHER" id="PTHR46268:SF6">
    <property type="entry name" value="UNIVERSAL STRESS PROTEIN UP12"/>
    <property type="match status" value="1"/>
</dbReference>
<evidence type="ECO:0000256" key="1">
    <source>
        <dbReference type="ARBA" id="ARBA00008791"/>
    </source>
</evidence>
<sequence>MFSKLLLATDGSDHSHRAADKAIELAKLTGHSCIEIVYVVDVNKSKSDVLQYGDSSSVLKIREKMLSVFRDKFKKVGIFSKITILHGLPAETMIQYANENSFDCFILGSRGRSKVQTMILGKVSHKVMKHVNIPILLVK</sequence>
<dbReference type="InterPro" id="IPR014729">
    <property type="entry name" value="Rossmann-like_a/b/a_fold"/>
</dbReference>
<evidence type="ECO:0000259" key="2">
    <source>
        <dbReference type="Pfam" id="PF00582"/>
    </source>
</evidence>
<accession>A0A3A9K6Z2</accession>
<reference evidence="3 4" key="1">
    <citation type="submission" date="2017-10" db="EMBL/GenBank/DDBJ databases">
        <title>Bacillus sp. nov., a halophilic bacterium isolated from a Keqin Lake.</title>
        <authorList>
            <person name="Wang H."/>
        </authorList>
    </citation>
    <scope>NUCLEOTIDE SEQUENCE [LARGE SCALE GENOMIC DNA]</scope>
    <source>
        <strain evidence="3 4">KCTC 13187</strain>
    </source>
</reference>
<name>A0A3A9K6Z2_9BACI</name>
<evidence type="ECO:0000313" key="4">
    <source>
        <dbReference type="Proteomes" id="UP000281498"/>
    </source>
</evidence>
<dbReference type="InterPro" id="IPR006015">
    <property type="entry name" value="Universal_stress_UspA"/>
</dbReference>
<dbReference type="Proteomes" id="UP000281498">
    <property type="component" value="Unassembled WGS sequence"/>
</dbReference>
<protein>
    <submittedName>
        <fullName evidence="3">Universal stress protein</fullName>
    </submittedName>
</protein>
<dbReference type="RefSeq" id="WP_110939063.1">
    <property type="nucleotide sequence ID" value="NZ_KZ614148.1"/>
</dbReference>
<organism evidence="3 4">
    <name type="scientific">Salipaludibacillus neizhouensis</name>
    <dbReference type="NCBI Taxonomy" id="885475"/>
    <lineage>
        <taxon>Bacteria</taxon>
        <taxon>Bacillati</taxon>
        <taxon>Bacillota</taxon>
        <taxon>Bacilli</taxon>
        <taxon>Bacillales</taxon>
        <taxon>Bacillaceae</taxon>
    </lineage>
</organism>
<dbReference type="SUPFAM" id="SSF52402">
    <property type="entry name" value="Adenine nucleotide alpha hydrolases-like"/>
    <property type="match status" value="1"/>
</dbReference>
<dbReference type="CDD" id="cd00293">
    <property type="entry name" value="USP-like"/>
    <property type="match status" value="1"/>
</dbReference>
<gene>
    <name evidence="3" type="ORF">CR203_15415</name>
</gene>
<proteinExistence type="inferred from homology"/>